<keyword evidence="7" id="KW-0732">Signal</keyword>
<evidence type="ECO:0000256" key="7">
    <source>
        <dbReference type="SAM" id="SignalP"/>
    </source>
</evidence>
<evidence type="ECO:0000313" key="9">
    <source>
        <dbReference type="EMBL" id="KAF4382611.1"/>
    </source>
</evidence>
<keyword evidence="3" id="KW-0249">Electron transport</keyword>
<dbReference type="PANTHER" id="PTHR33021">
    <property type="entry name" value="BLUE COPPER PROTEIN"/>
    <property type="match status" value="1"/>
</dbReference>
<dbReference type="GO" id="GO:0009055">
    <property type="term" value="F:electron transfer activity"/>
    <property type="evidence" value="ECO:0007669"/>
    <property type="project" value="InterPro"/>
</dbReference>
<dbReference type="AlphaFoldDB" id="A0A7J6GIB2"/>
<gene>
    <name evidence="9" type="ORF">F8388_015439</name>
</gene>
<evidence type="ECO:0000256" key="2">
    <source>
        <dbReference type="ARBA" id="ARBA00022723"/>
    </source>
</evidence>
<keyword evidence="4" id="KW-0186">Copper</keyword>
<dbReference type="FunFam" id="2.60.40.420:FF:000003">
    <property type="entry name" value="Blue copper"/>
    <property type="match status" value="1"/>
</dbReference>
<dbReference type="Pfam" id="PF02298">
    <property type="entry name" value="Cu_bind_like"/>
    <property type="match status" value="1"/>
</dbReference>
<dbReference type="GO" id="GO:0046872">
    <property type="term" value="F:metal ion binding"/>
    <property type="evidence" value="ECO:0007669"/>
    <property type="project" value="UniProtKB-KW"/>
</dbReference>
<accession>A0A7J6GIB2</accession>
<name>A0A7J6GIB2_CANSA</name>
<feature type="compositionally biased region" description="Pro residues" evidence="6">
    <location>
        <begin position="137"/>
        <end position="149"/>
    </location>
</feature>
<dbReference type="InterPro" id="IPR008972">
    <property type="entry name" value="Cupredoxin"/>
</dbReference>
<evidence type="ECO:0000313" key="10">
    <source>
        <dbReference type="Proteomes" id="UP000525078"/>
    </source>
</evidence>
<dbReference type="CDD" id="cd04216">
    <property type="entry name" value="Phytocyanin"/>
    <property type="match status" value="1"/>
</dbReference>
<evidence type="ECO:0000256" key="6">
    <source>
        <dbReference type="SAM" id="MobiDB-lite"/>
    </source>
</evidence>
<reference evidence="9 10" key="1">
    <citation type="journal article" date="2020" name="bioRxiv">
        <title>Sequence and annotation of 42 cannabis genomes reveals extensive copy number variation in cannabinoid synthesis and pathogen resistance genes.</title>
        <authorList>
            <person name="Mckernan K.J."/>
            <person name="Helbert Y."/>
            <person name="Kane L.T."/>
            <person name="Ebling H."/>
            <person name="Zhang L."/>
            <person name="Liu B."/>
            <person name="Eaton Z."/>
            <person name="Mclaughlin S."/>
            <person name="Kingan S."/>
            <person name="Baybayan P."/>
            <person name="Concepcion G."/>
            <person name="Jordan M."/>
            <person name="Riva A."/>
            <person name="Barbazuk W."/>
            <person name="Harkins T."/>
        </authorList>
    </citation>
    <scope>NUCLEOTIDE SEQUENCE [LARGE SCALE GENOMIC DNA]</scope>
    <source>
        <strain evidence="10">cv. Jamaican Lion 4</strain>
        <tissue evidence="9">Leaf</tissue>
    </source>
</reference>
<feature type="chain" id="PRO_5029739565" description="Phytocyanin domain-containing protein" evidence="7">
    <location>
        <begin position="24"/>
        <end position="221"/>
    </location>
</feature>
<dbReference type="InterPro" id="IPR039391">
    <property type="entry name" value="Phytocyanin-like"/>
</dbReference>
<feature type="region of interest" description="Disordered" evidence="6">
    <location>
        <begin position="125"/>
        <end position="182"/>
    </location>
</feature>
<keyword evidence="2" id="KW-0479">Metal-binding</keyword>
<dbReference type="Gene3D" id="2.60.40.420">
    <property type="entry name" value="Cupredoxins - blue copper proteins"/>
    <property type="match status" value="1"/>
</dbReference>
<comment type="caution">
    <text evidence="9">The sequence shown here is derived from an EMBL/GenBank/DDBJ whole genome shotgun (WGS) entry which is preliminary data.</text>
</comment>
<keyword evidence="1" id="KW-0813">Transport</keyword>
<dbReference type="SUPFAM" id="SSF49503">
    <property type="entry name" value="Cupredoxins"/>
    <property type="match status" value="1"/>
</dbReference>
<dbReference type="Proteomes" id="UP000525078">
    <property type="component" value="Unassembled WGS sequence"/>
</dbReference>
<feature type="compositionally biased region" description="Low complexity" evidence="6">
    <location>
        <begin position="125"/>
        <end position="136"/>
    </location>
</feature>
<dbReference type="InterPro" id="IPR003245">
    <property type="entry name" value="Phytocyanin_dom"/>
</dbReference>
<sequence length="221" mass="22689">MAMQTFLLSLAVMAAMLIQLTMGETYTVGGSGGWEQTSDLQTWGSSQTFSVGDSLSFQYTPNHNVIEVPKADYDVCGTTNLIQIYNDGSTIIPLTSPGKRYFICGTSGHCSGGMKLEITTLAAATPSSLPPSSNTPTPKPSSPPSPPGPVADNSPEAEPTAAPPLSPYSSMEDGSPLSLTPIAPSTSAHLSAPAPSAAPVTFATSFPSGLLMGFGALLLAF</sequence>
<evidence type="ECO:0000256" key="1">
    <source>
        <dbReference type="ARBA" id="ARBA00022448"/>
    </source>
</evidence>
<evidence type="ECO:0000256" key="5">
    <source>
        <dbReference type="ARBA" id="ARBA00023180"/>
    </source>
</evidence>
<feature type="domain" description="Phytocyanin" evidence="8">
    <location>
        <begin position="24"/>
        <end position="122"/>
    </location>
</feature>
<dbReference type="PROSITE" id="PS51485">
    <property type="entry name" value="PHYTOCYANIN"/>
    <property type="match status" value="1"/>
</dbReference>
<organism evidence="9 10">
    <name type="scientific">Cannabis sativa</name>
    <name type="common">Hemp</name>
    <name type="synonym">Marijuana</name>
    <dbReference type="NCBI Taxonomy" id="3483"/>
    <lineage>
        <taxon>Eukaryota</taxon>
        <taxon>Viridiplantae</taxon>
        <taxon>Streptophyta</taxon>
        <taxon>Embryophyta</taxon>
        <taxon>Tracheophyta</taxon>
        <taxon>Spermatophyta</taxon>
        <taxon>Magnoliopsida</taxon>
        <taxon>eudicotyledons</taxon>
        <taxon>Gunneridae</taxon>
        <taxon>Pentapetalae</taxon>
        <taxon>rosids</taxon>
        <taxon>fabids</taxon>
        <taxon>Rosales</taxon>
        <taxon>Cannabaceae</taxon>
        <taxon>Cannabis</taxon>
    </lineage>
</organism>
<evidence type="ECO:0000256" key="4">
    <source>
        <dbReference type="ARBA" id="ARBA00023008"/>
    </source>
</evidence>
<proteinExistence type="predicted"/>
<dbReference type="PANTHER" id="PTHR33021:SF492">
    <property type="entry name" value="UCLACYANIN 1"/>
    <property type="match status" value="1"/>
</dbReference>
<evidence type="ECO:0000256" key="3">
    <source>
        <dbReference type="ARBA" id="ARBA00022982"/>
    </source>
</evidence>
<dbReference type="GO" id="GO:0005886">
    <property type="term" value="C:plasma membrane"/>
    <property type="evidence" value="ECO:0007669"/>
    <property type="project" value="TreeGrafter"/>
</dbReference>
<feature type="signal peptide" evidence="7">
    <location>
        <begin position="1"/>
        <end position="23"/>
    </location>
</feature>
<dbReference type="EMBL" id="JAATIP010000054">
    <property type="protein sequence ID" value="KAF4382611.1"/>
    <property type="molecule type" value="Genomic_DNA"/>
</dbReference>
<evidence type="ECO:0000259" key="8">
    <source>
        <dbReference type="PROSITE" id="PS51485"/>
    </source>
</evidence>
<protein>
    <recommendedName>
        <fullName evidence="8">Phytocyanin domain-containing protein</fullName>
    </recommendedName>
</protein>
<keyword evidence="5" id="KW-0325">Glycoprotein</keyword>